<dbReference type="InterPro" id="IPR000626">
    <property type="entry name" value="Ubiquitin-like_dom"/>
</dbReference>
<dbReference type="Proteomes" id="UP001347796">
    <property type="component" value="Unassembled WGS sequence"/>
</dbReference>
<dbReference type="CDD" id="cd14326">
    <property type="entry name" value="UBA_UBL7"/>
    <property type="match status" value="1"/>
</dbReference>
<accession>A0AAN8PLL1</accession>
<evidence type="ECO:0000259" key="1">
    <source>
        <dbReference type="PROSITE" id="PS50030"/>
    </source>
</evidence>
<comment type="caution">
    <text evidence="3">The sequence shown here is derived from an EMBL/GenBank/DDBJ whole genome shotgun (WGS) entry which is preliminary data.</text>
</comment>
<protein>
    <recommendedName>
        <fullName evidence="5">Ubiquitin-like protein 7</fullName>
    </recommendedName>
</protein>
<proteinExistence type="predicted"/>
<keyword evidence="4" id="KW-1185">Reference proteome</keyword>
<dbReference type="Gene3D" id="3.10.20.90">
    <property type="entry name" value="Phosphatidylinositol 3-kinase Catalytic Subunit, Chain A, domain 1"/>
    <property type="match status" value="1"/>
</dbReference>
<dbReference type="InterPro" id="IPR009060">
    <property type="entry name" value="UBA-like_sf"/>
</dbReference>
<dbReference type="InterPro" id="IPR015940">
    <property type="entry name" value="UBA"/>
</dbReference>
<dbReference type="Pfam" id="PF00240">
    <property type="entry name" value="ubiquitin"/>
    <property type="match status" value="1"/>
</dbReference>
<dbReference type="GO" id="GO:0006511">
    <property type="term" value="P:ubiquitin-dependent protein catabolic process"/>
    <property type="evidence" value="ECO:0007669"/>
    <property type="project" value="TreeGrafter"/>
</dbReference>
<dbReference type="SUPFAM" id="SSF54236">
    <property type="entry name" value="Ubiquitin-like"/>
    <property type="match status" value="1"/>
</dbReference>
<dbReference type="GO" id="GO:0031593">
    <property type="term" value="F:polyubiquitin modification-dependent protein binding"/>
    <property type="evidence" value="ECO:0007669"/>
    <property type="project" value="TreeGrafter"/>
</dbReference>
<dbReference type="Gene3D" id="1.10.8.10">
    <property type="entry name" value="DNA helicase RuvA subunit, C-terminal domain"/>
    <property type="match status" value="1"/>
</dbReference>
<evidence type="ECO:0000259" key="2">
    <source>
        <dbReference type="PROSITE" id="PS50053"/>
    </source>
</evidence>
<dbReference type="PROSITE" id="PS50030">
    <property type="entry name" value="UBA"/>
    <property type="match status" value="1"/>
</dbReference>
<dbReference type="EMBL" id="JAZGQO010000008">
    <property type="protein sequence ID" value="KAK6178919.1"/>
    <property type="molecule type" value="Genomic_DNA"/>
</dbReference>
<dbReference type="InterPro" id="IPR047878">
    <property type="entry name" value="UBL7_UBA"/>
</dbReference>
<dbReference type="SUPFAM" id="SSF46934">
    <property type="entry name" value="UBA-like"/>
    <property type="match status" value="1"/>
</dbReference>
<evidence type="ECO:0008006" key="5">
    <source>
        <dbReference type="Google" id="ProtNLM"/>
    </source>
</evidence>
<organism evidence="3 4">
    <name type="scientific">Patella caerulea</name>
    <name type="common">Rayed Mediterranean limpet</name>
    <dbReference type="NCBI Taxonomy" id="87958"/>
    <lineage>
        <taxon>Eukaryota</taxon>
        <taxon>Metazoa</taxon>
        <taxon>Spiralia</taxon>
        <taxon>Lophotrochozoa</taxon>
        <taxon>Mollusca</taxon>
        <taxon>Gastropoda</taxon>
        <taxon>Patellogastropoda</taxon>
        <taxon>Patelloidea</taxon>
        <taxon>Patellidae</taxon>
        <taxon>Patella</taxon>
    </lineage>
</organism>
<dbReference type="SMART" id="SM00165">
    <property type="entry name" value="UBA"/>
    <property type="match status" value="1"/>
</dbReference>
<dbReference type="InterPro" id="IPR015496">
    <property type="entry name" value="Ubiquilin"/>
</dbReference>
<feature type="domain" description="Ubiquitin-like" evidence="2">
    <location>
        <begin position="5"/>
        <end position="77"/>
    </location>
</feature>
<evidence type="ECO:0000313" key="4">
    <source>
        <dbReference type="Proteomes" id="UP001347796"/>
    </source>
</evidence>
<gene>
    <name evidence="3" type="ORF">SNE40_011398</name>
</gene>
<dbReference type="GO" id="GO:0005829">
    <property type="term" value="C:cytosol"/>
    <property type="evidence" value="ECO:0007669"/>
    <property type="project" value="TreeGrafter"/>
</dbReference>
<reference evidence="3 4" key="1">
    <citation type="submission" date="2024-01" db="EMBL/GenBank/DDBJ databases">
        <title>The genome of the rayed Mediterranean limpet Patella caerulea (Linnaeus, 1758).</title>
        <authorList>
            <person name="Anh-Thu Weber A."/>
            <person name="Halstead-Nussloch G."/>
        </authorList>
    </citation>
    <scope>NUCLEOTIDE SEQUENCE [LARGE SCALE GENOMIC DNA]</scope>
    <source>
        <strain evidence="3">AATW-2023a</strain>
        <tissue evidence="3">Whole specimen</tissue>
    </source>
</reference>
<dbReference type="PROSITE" id="PS50053">
    <property type="entry name" value="UBIQUITIN_2"/>
    <property type="match status" value="1"/>
</dbReference>
<dbReference type="InterPro" id="IPR029071">
    <property type="entry name" value="Ubiquitin-like_domsf"/>
</dbReference>
<sequence>MATIINICDRTLPNKNQRFQIHNVDINENVLTIKEKIIKLIEPNTKDVELIYCGKQMKDDNKLDIYGIKNGSTIYVLDKHVPEASGIVNNLTEQQVMVALKAAIRKPAYSNIVQKIITDESKINKLISDNPTLISDPAVLSMLVDRGLLVSLIQPGNISKLLSRHPVFGPTALAVATMVNEEAGKDGGSASATAGTYSIDQMSDEEDEVGMGAQGGRPITTSQLAAALMQAQGGYTTNQPSTSSSGESSAASISEQFFQQALMSATQYSVPDSQLQQLRDMGITDDNLARQALMQTGGDLNAAIEILFEDRS</sequence>
<evidence type="ECO:0000313" key="3">
    <source>
        <dbReference type="EMBL" id="KAK6178919.1"/>
    </source>
</evidence>
<dbReference type="PANTHER" id="PTHR10677">
    <property type="entry name" value="UBIQUILIN"/>
    <property type="match status" value="1"/>
</dbReference>
<name>A0AAN8PLL1_PATCE</name>
<feature type="domain" description="UBA" evidence="1">
    <location>
        <begin position="269"/>
        <end position="310"/>
    </location>
</feature>
<dbReference type="Pfam" id="PF00627">
    <property type="entry name" value="UBA"/>
    <property type="match status" value="1"/>
</dbReference>
<dbReference type="PANTHER" id="PTHR10677:SF25">
    <property type="entry name" value="UBIQUITIN-LIKE PROTEIN 7"/>
    <property type="match status" value="1"/>
</dbReference>
<dbReference type="AlphaFoldDB" id="A0AAN8PLL1"/>